<dbReference type="AlphaFoldDB" id="D3F6B4"/>
<dbReference type="HOGENOM" id="CLU_788977_0_0_11"/>
<dbReference type="OrthoDB" id="9774531at2"/>
<keyword evidence="3" id="KW-1185">Reference proteome</keyword>
<dbReference type="Gene3D" id="3.20.20.120">
    <property type="entry name" value="Enolase-like C-terminal domain"/>
    <property type="match status" value="1"/>
</dbReference>
<dbReference type="Gene3D" id="3.30.390.10">
    <property type="entry name" value="Enolase-like, N-terminal domain"/>
    <property type="match status" value="1"/>
</dbReference>
<evidence type="ECO:0000313" key="3">
    <source>
        <dbReference type="Proteomes" id="UP000008229"/>
    </source>
</evidence>
<dbReference type="Proteomes" id="UP000008229">
    <property type="component" value="Chromosome"/>
</dbReference>
<dbReference type="eggNOG" id="COG4948">
    <property type="taxonomic scope" value="Bacteria"/>
</dbReference>
<evidence type="ECO:0008006" key="4">
    <source>
        <dbReference type="Google" id="ProtNLM"/>
    </source>
</evidence>
<dbReference type="RefSeq" id="WP_012933732.1">
    <property type="nucleotide sequence ID" value="NC_013739.1"/>
</dbReference>
<gene>
    <name evidence="2" type="ordered locus">Cwoe_2256</name>
</gene>
<organism evidence="2 3">
    <name type="scientific">Conexibacter woesei (strain DSM 14684 / CCUG 47730 / CIP 108061 / JCM 11494 / NBRC 100937 / ID131577)</name>
    <dbReference type="NCBI Taxonomy" id="469383"/>
    <lineage>
        <taxon>Bacteria</taxon>
        <taxon>Bacillati</taxon>
        <taxon>Actinomycetota</taxon>
        <taxon>Thermoleophilia</taxon>
        <taxon>Solirubrobacterales</taxon>
        <taxon>Conexibacteraceae</taxon>
        <taxon>Conexibacter</taxon>
    </lineage>
</organism>
<accession>D3F6B4</accession>
<sequence>MVHTESLWPRLTDLPLVVESCEYDRLSAVLTDEFERVTTHVRLVGAGADGLGEDISIHVEDGTSLHETRPMLPLAGEWTLAGFCDHLATLDLWPEPPEWEAARLYRNWAFESAALDLALRQAGRSLHDALGVEPRPVRFVNSLGLGKEPSIEPVRRRLARSPGVRFKLDAETTWTPALVDEVAATGAVDTIDFKGQYGIEVEDPAALGALYDRVLAAFPDAYLEDPHDLPEIAPRLRDHVERVSYDAPIHSAQDIGATPLPGRVVNVKPSRIGSLRALLEVYARCARERRPMYGGGMGELGVGRGQIELLAALFHPDTPNDVAPSAYNEDDPADELPASPLPPRPDATGFRWAA</sequence>
<reference evidence="3" key="2">
    <citation type="submission" date="2010-01" db="EMBL/GenBank/DDBJ databases">
        <title>The complete genome of Conexibacter woesei DSM 14684.</title>
        <authorList>
            <consortium name="US DOE Joint Genome Institute (JGI-PGF)"/>
            <person name="Lucas S."/>
            <person name="Copeland A."/>
            <person name="Lapidus A."/>
            <person name="Glavina del Rio T."/>
            <person name="Dalin E."/>
            <person name="Tice H."/>
            <person name="Bruce D."/>
            <person name="Goodwin L."/>
            <person name="Pitluck S."/>
            <person name="Kyrpides N."/>
            <person name="Mavromatis K."/>
            <person name="Ivanova N."/>
            <person name="Mikhailova N."/>
            <person name="Chertkov O."/>
            <person name="Brettin T."/>
            <person name="Detter J.C."/>
            <person name="Han C."/>
            <person name="Larimer F."/>
            <person name="Land M."/>
            <person name="Hauser L."/>
            <person name="Markowitz V."/>
            <person name="Cheng J.-F."/>
            <person name="Hugenholtz P."/>
            <person name="Woyke T."/>
            <person name="Wu D."/>
            <person name="Pukall R."/>
            <person name="Steenblock K."/>
            <person name="Schneider S."/>
            <person name="Klenk H.-P."/>
            <person name="Eisen J.A."/>
        </authorList>
    </citation>
    <scope>NUCLEOTIDE SEQUENCE [LARGE SCALE GENOMIC DNA]</scope>
    <source>
        <strain evidence="3">DSM 14684 / CIP 108061 / JCM 11494 / NBRC 100937 / ID131577</strain>
    </source>
</reference>
<protein>
    <recommendedName>
        <fullName evidence="4">Mandelate racemase/muconate lactonizing protein</fullName>
    </recommendedName>
</protein>
<reference evidence="2 3" key="1">
    <citation type="journal article" date="2010" name="Stand. Genomic Sci.">
        <title>Complete genome sequence of Conexibacter woesei type strain (ID131577).</title>
        <authorList>
            <person name="Pukall R."/>
            <person name="Lapidus A."/>
            <person name="Glavina Del Rio T."/>
            <person name="Copeland A."/>
            <person name="Tice H."/>
            <person name="Cheng J.-F."/>
            <person name="Lucas S."/>
            <person name="Chen F."/>
            <person name="Nolan M."/>
            <person name="Bruce D."/>
            <person name="Goodwin L."/>
            <person name="Pitluck S."/>
            <person name="Mavromatis K."/>
            <person name="Ivanova N."/>
            <person name="Ovchinnikova G."/>
            <person name="Pati A."/>
            <person name="Chen A."/>
            <person name="Palaniappan K."/>
            <person name="Land M."/>
            <person name="Hauser L."/>
            <person name="Chang Y.-J."/>
            <person name="Jeffries C.D."/>
            <person name="Chain P."/>
            <person name="Meincke L."/>
            <person name="Sims D."/>
            <person name="Brettin T."/>
            <person name="Detter J.C."/>
            <person name="Rohde M."/>
            <person name="Goeker M."/>
            <person name="Bristow J."/>
            <person name="Eisen J.A."/>
            <person name="Markowitz V."/>
            <person name="Kyrpides N.C."/>
            <person name="Klenk H.-P."/>
            <person name="Hugenholtz P."/>
        </authorList>
    </citation>
    <scope>NUCLEOTIDE SEQUENCE [LARGE SCALE GENOMIC DNA]</scope>
    <source>
        <strain evidence="3">DSM 14684 / CIP 108061 / JCM 11494 / NBRC 100937 / ID131577</strain>
    </source>
</reference>
<dbReference type="InterPro" id="IPR036849">
    <property type="entry name" value="Enolase-like_C_sf"/>
</dbReference>
<proteinExistence type="predicted"/>
<dbReference type="SUPFAM" id="SSF51604">
    <property type="entry name" value="Enolase C-terminal domain-like"/>
    <property type="match status" value="1"/>
</dbReference>
<name>D3F6B4_CONWI</name>
<dbReference type="KEGG" id="cwo:Cwoe_2256"/>
<evidence type="ECO:0000313" key="2">
    <source>
        <dbReference type="EMBL" id="ADB50681.1"/>
    </source>
</evidence>
<dbReference type="EMBL" id="CP001854">
    <property type="protein sequence ID" value="ADB50681.1"/>
    <property type="molecule type" value="Genomic_DNA"/>
</dbReference>
<feature type="region of interest" description="Disordered" evidence="1">
    <location>
        <begin position="320"/>
        <end position="354"/>
    </location>
</feature>
<evidence type="ECO:0000256" key="1">
    <source>
        <dbReference type="SAM" id="MobiDB-lite"/>
    </source>
</evidence>
<dbReference type="STRING" id="469383.Cwoe_2256"/>
<dbReference type="InterPro" id="IPR029017">
    <property type="entry name" value="Enolase-like_N"/>
</dbReference>